<dbReference type="AlphaFoldDB" id="A0A4Y2WVS2"/>
<evidence type="ECO:0000313" key="2">
    <source>
        <dbReference type="Proteomes" id="UP000499080"/>
    </source>
</evidence>
<dbReference type="Proteomes" id="UP000499080">
    <property type="component" value="Unassembled WGS sequence"/>
</dbReference>
<keyword evidence="2" id="KW-1185">Reference proteome</keyword>
<name>A0A4Y2WVS2_ARAVE</name>
<sequence length="90" mass="10002">MQLTQSKILKRGDRKSPEAVCFISAKAVFNSGRRMVSYICLPKASQAYIQPSWVLRSGCPINPAAILTFRLSTITSYGQGFVVYKNEPKS</sequence>
<reference evidence="1 2" key="1">
    <citation type="journal article" date="2019" name="Sci. Rep.">
        <title>Orb-weaving spider Araneus ventricosus genome elucidates the spidroin gene catalogue.</title>
        <authorList>
            <person name="Kono N."/>
            <person name="Nakamura H."/>
            <person name="Ohtoshi R."/>
            <person name="Moran D.A.P."/>
            <person name="Shinohara A."/>
            <person name="Yoshida Y."/>
            <person name="Fujiwara M."/>
            <person name="Mori M."/>
            <person name="Tomita M."/>
            <person name="Arakawa K."/>
        </authorList>
    </citation>
    <scope>NUCLEOTIDE SEQUENCE [LARGE SCALE GENOMIC DNA]</scope>
</reference>
<gene>
    <name evidence="1" type="ORF">AVEN_202350_1</name>
</gene>
<protein>
    <submittedName>
        <fullName evidence="1">Uncharacterized protein</fullName>
    </submittedName>
</protein>
<comment type="caution">
    <text evidence="1">The sequence shown here is derived from an EMBL/GenBank/DDBJ whole genome shotgun (WGS) entry which is preliminary data.</text>
</comment>
<organism evidence="1 2">
    <name type="scientific">Araneus ventricosus</name>
    <name type="common">Orbweaver spider</name>
    <name type="synonym">Epeira ventricosa</name>
    <dbReference type="NCBI Taxonomy" id="182803"/>
    <lineage>
        <taxon>Eukaryota</taxon>
        <taxon>Metazoa</taxon>
        <taxon>Ecdysozoa</taxon>
        <taxon>Arthropoda</taxon>
        <taxon>Chelicerata</taxon>
        <taxon>Arachnida</taxon>
        <taxon>Araneae</taxon>
        <taxon>Araneomorphae</taxon>
        <taxon>Entelegynae</taxon>
        <taxon>Araneoidea</taxon>
        <taxon>Araneidae</taxon>
        <taxon>Araneus</taxon>
    </lineage>
</organism>
<evidence type="ECO:0000313" key="1">
    <source>
        <dbReference type="EMBL" id="GBO40908.1"/>
    </source>
</evidence>
<accession>A0A4Y2WVS2</accession>
<proteinExistence type="predicted"/>
<dbReference type="EMBL" id="BGPR01066337">
    <property type="protein sequence ID" value="GBO40908.1"/>
    <property type="molecule type" value="Genomic_DNA"/>
</dbReference>